<evidence type="ECO:0008006" key="13">
    <source>
        <dbReference type="Google" id="ProtNLM"/>
    </source>
</evidence>
<dbReference type="InterPro" id="IPR036259">
    <property type="entry name" value="MFS_trans_sf"/>
</dbReference>
<keyword evidence="12" id="KW-1185">Reference proteome</keyword>
<sequence length="561" mass="59104">MDIDLPPAQPAALPAEPSEADAPAPSMDNPPAAQAAEAAAAGVQAQVDARAVPVRQYLEATVVPTLMQGLQQLVRERPDNPVEFLAHYLLQHASAAKAEPAKAEAAKAEAPAPPAEPAVHLKDAADESRQVNGEHVDIGLSNLLYGLGAGLFFVGYFVAQLPSNVVIIRVGAKRWLALLLFLWGVVTMCTAAIRNTTQFFIIRVFLGLAEGGCFPGTWWHLSLFLNTDELGLAYATVSSAASIAQVLGGPLAAGLLMTEGLGGLHGWQYLFIVLGAITVIYSFAFWLGLARTPGTAWFLKPRERHWLQQRQAAAAAAAAARSVPGTGAGRLVGGLTSWRLWYLSAAWFMISCSSMGVLFWVPLLLKAMLAGDFGGHVARPGAAPPPPHPHGADREQAWATARLALLSGLLFLPCACFQLLNAWSSKRRRERNLHAGLPVLLSGIAFMLIPLAVGRGGVIVGFIVLTIAAIGVYAVVGPIFSWPATFLHGNARATGVAVFNSFGSSGGPMIILGAMDLVAAVMLLCFRCPDLTKPDASAEALTDVEEPAQPCGHTLGKAPAV</sequence>
<feature type="transmembrane region" description="Helical" evidence="10">
    <location>
        <begin position="269"/>
        <end position="289"/>
    </location>
</feature>
<evidence type="ECO:0000256" key="4">
    <source>
        <dbReference type="ARBA" id="ARBA00022448"/>
    </source>
</evidence>
<proteinExistence type="inferred from homology"/>
<feature type="transmembrane region" description="Helical" evidence="10">
    <location>
        <begin position="143"/>
        <end position="163"/>
    </location>
</feature>
<feature type="transmembrane region" description="Helical" evidence="10">
    <location>
        <begin position="502"/>
        <end position="526"/>
    </location>
</feature>
<dbReference type="Proteomes" id="UP001445335">
    <property type="component" value="Unassembled WGS sequence"/>
</dbReference>
<keyword evidence="5 10" id="KW-0812">Transmembrane</keyword>
<dbReference type="PANTHER" id="PTHR43791">
    <property type="entry name" value="PERMEASE-RELATED"/>
    <property type="match status" value="1"/>
</dbReference>
<dbReference type="InterPro" id="IPR007858">
    <property type="entry name" value="Dpy-30_motif"/>
</dbReference>
<keyword evidence="7 10" id="KW-0472">Membrane</keyword>
<feature type="transmembrane region" description="Helical" evidence="10">
    <location>
        <begin position="233"/>
        <end position="257"/>
    </location>
</feature>
<dbReference type="GO" id="GO:0016020">
    <property type="term" value="C:membrane"/>
    <property type="evidence" value="ECO:0007669"/>
    <property type="project" value="UniProtKB-SubCell"/>
</dbReference>
<dbReference type="AlphaFoldDB" id="A0AAW1SG13"/>
<evidence type="ECO:0000256" key="2">
    <source>
        <dbReference type="ARBA" id="ARBA00004141"/>
    </source>
</evidence>
<dbReference type="EMBL" id="JALJOU010000003">
    <property type="protein sequence ID" value="KAK9845264.1"/>
    <property type="molecule type" value="Genomic_DNA"/>
</dbReference>
<comment type="subcellular location">
    <subcellularLocation>
        <location evidence="2">Membrane</location>
        <topology evidence="2">Multi-pass membrane protein</topology>
    </subcellularLocation>
    <subcellularLocation>
        <location evidence="1">Nucleus</location>
    </subcellularLocation>
</comment>
<feature type="transmembrane region" description="Helical" evidence="10">
    <location>
        <begin position="340"/>
        <end position="361"/>
    </location>
</feature>
<keyword evidence="4" id="KW-0813">Transport</keyword>
<evidence type="ECO:0000313" key="11">
    <source>
        <dbReference type="EMBL" id="KAK9845264.1"/>
    </source>
</evidence>
<dbReference type="Pfam" id="PF05186">
    <property type="entry name" value="Dpy-30"/>
    <property type="match status" value="1"/>
</dbReference>
<dbReference type="Pfam" id="PF07690">
    <property type="entry name" value="MFS_1"/>
    <property type="match status" value="1"/>
</dbReference>
<dbReference type="Gene3D" id="1.20.1250.20">
    <property type="entry name" value="MFS general substrate transporter like domains"/>
    <property type="match status" value="1"/>
</dbReference>
<dbReference type="InterPro" id="IPR049629">
    <property type="entry name" value="DPY30_SDC1_DD"/>
</dbReference>
<dbReference type="PANTHER" id="PTHR43791:SF36">
    <property type="entry name" value="TRANSPORTER, PUTATIVE (AFU_ORTHOLOGUE AFUA_6G08340)-RELATED"/>
    <property type="match status" value="1"/>
</dbReference>
<evidence type="ECO:0000256" key="9">
    <source>
        <dbReference type="SAM" id="MobiDB-lite"/>
    </source>
</evidence>
<feature type="transmembrane region" description="Helical" evidence="10">
    <location>
        <begin position="175"/>
        <end position="193"/>
    </location>
</feature>
<gene>
    <name evidence="11" type="ORF">WJX81_001592</name>
</gene>
<feature type="transmembrane region" description="Helical" evidence="10">
    <location>
        <begin position="435"/>
        <end position="453"/>
    </location>
</feature>
<comment type="caution">
    <text evidence="11">The sequence shown here is derived from an EMBL/GenBank/DDBJ whole genome shotgun (WGS) entry which is preliminary data.</text>
</comment>
<dbReference type="CDD" id="cd22965">
    <property type="entry name" value="DD_DPY30_SDC1"/>
    <property type="match status" value="1"/>
</dbReference>
<feature type="region of interest" description="Disordered" evidence="9">
    <location>
        <begin position="1"/>
        <end position="37"/>
    </location>
</feature>
<evidence type="ECO:0000256" key="8">
    <source>
        <dbReference type="ARBA" id="ARBA00023242"/>
    </source>
</evidence>
<evidence type="ECO:0000256" key="5">
    <source>
        <dbReference type="ARBA" id="ARBA00022692"/>
    </source>
</evidence>
<evidence type="ECO:0000313" key="12">
    <source>
        <dbReference type="Proteomes" id="UP001445335"/>
    </source>
</evidence>
<comment type="similarity">
    <text evidence="3">Belongs to the dpy-30 family.</text>
</comment>
<dbReference type="InterPro" id="IPR011701">
    <property type="entry name" value="MFS"/>
</dbReference>
<dbReference type="SUPFAM" id="SSF103473">
    <property type="entry name" value="MFS general substrate transporter"/>
    <property type="match status" value="1"/>
</dbReference>
<evidence type="ECO:0000256" key="1">
    <source>
        <dbReference type="ARBA" id="ARBA00004123"/>
    </source>
</evidence>
<dbReference type="Gene3D" id="1.20.890.10">
    <property type="entry name" value="cAMP-dependent protein kinase regulatory subunit, dimerization-anchoring domain"/>
    <property type="match status" value="1"/>
</dbReference>
<evidence type="ECO:0000256" key="7">
    <source>
        <dbReference type="ARBA" id="ARBA00023136"/>
    </source>
</evidence>
<dbReference type="GO" id="GO:0022857">
    <property type="term" value="F:transmembrane transporter activity"/>
    <property type="evidence" value="ECO:0007669"/>
    <property type="project" value="InterPro"/>
</dbReference>
<evidence type="ECO:0000256" key="6">
    <source>
        <dbReference type="ARBA" id="ARBA00022989"/>
    </source>
</evidence>
<keyword evidence="8" id="KW-0539">Nucleus</keyword>
<evidence type="ECO:0000256" key="3">
    <source>
        <dbReference type="ARBA" id="ARBA00010849"/>
    </source>
</evidence>
<reference evidence="11 12" key="1">
    <citation type="journal article" date="2024" name="Nat. Commun.">
        <title>Phylogenomics reveals the evolutionary origins of lichenization in chlorophyte algae.</title>
        <authorList>
            <person name="Puginier C."/>
            <person name="Libourel C."/>
            <person name="Otte J."/>
            <person name="Skaloud P."/>
            <person name="Haon M."/>
            <person name="Grisel S."/>
            <person name="Petersen M."/>
            <person name="Berrin J.G."/>
            <person name="Delaux P.M."/>
            <person name="Dal Grande F."/>
            <person name="Keller J."/>
        </authorList>
    </citation>
    <scope>NUCLEOTIDE SEQUENCE [LARGE SCALE GENOMIC DNA]</scope>
    <source>
        <strain evidence="11 12">SAG 245.80</strain>
    </source>
</reference>
<dbReference type="GO" id="GO:0005634">
    <property type="term" value="C:nucleus"/>
    <property type="evidence" value="ECO:0007669"/>
    <property type="project" value="UniProtKB-SubCell"/>
</dbReference>
<protein>
    <recommendedName>
        <fullName evidence="13">Major facilitator superfamily (MFS) profile domain-containing protein</fullName>
    </recommendedName>
</protein>
<feature type="transmembrane region" description="Helical" evidence="10">
    <location>
        <begin position="200"/>
        <end position="221"/>
    </location>
</feature>
<name>A0AAW1SG13_9CHLO</name>
<organism evidence="11 12">
    <name type="scientific">Elliptochloris bilobata</name>
    <dbReference type="NCBI Taxonomy" id="381761"/>
    <lineage>
        <taxon>Eukaryota</taxon>
        <taxon>Viridiplantae</taxon>
        <taxon>Chlorophyta</taxon>
        <taxon>core chlorophytes</taxon>
        <taxon>Trebouxiophyceae</taxon>
        <taxon>Trebouxiophyceae incertae sedis</taxon>
        <taxon>Elliptochloris clade</taxon>
        <taxon>Elliptochloris</taxon>
    </lineage>
</organism>
<keyword evidence="6 10" id="KW-1133">Transmembrane helix</keyword>
<feature type="transmembrane region" description="Helical" evidence="10">
    <location>
        <begin position="403"/>
        <end position="423"/>
    </location>
</feature>
<accession>A0AAW1SG13</accession>
<evidence type="ECO:0000256" key="10">
    <source>
        <dbReference type="SAM" id="Phobius"/>
    </source>
</evidence>
<feature type="transmembrane region" description="Helical" evidence="10">
    <location>
        <begin position="460"/>
        <end position="482"/>
    </location>
</feature>